<organism evidence="2 3">
    <name type="scientific">Streptomyces bohaiensis</name>
    <dbReference type="NCBI Taxonomy" id="1431344"/>
    <lineage>
        <taxon>Bacteria</taxon>
        <taxon>Bacillati</taxon>
        <taxon>Actinomycetota</taxon>
        <taxon>Actinomycetes</taxon>
        <taxon>Kitasatosporales</taxon>
        <taxon>Streptomycetaceae</taxon>
        <taxon>Streptomyces</taxon>
    </lineage>
</organism>
<evidence type="ECO:0000313" key="3">
    <source>
        <dbReference type="Proteomes" id="UP000727056"/>
    </source>
</evidence>
<dbReference type="RefSeq" id="WP_168088205.1">
    <property type="nucleotide sequence ID" value="NZ_BHZH01000536.1"/>
</dbReference>
<evidence type="ECO:0000313" key="2">
    <source>
        <dbReference type="EMBL" id="NJQ15433.1"/>
    </source>
</evidence>
<name>A0ABX1CBZ8_9ACTN</name>
<dbReference type="Proteomes" id="UP000727056">
    <property type="component" value="Unassembled WGS sequence"/>
</dbReference>
<protein>
    <submittedName>
        <fullName evidence="2">Uncharacterized protein</fullName>
    </submittedName>
</protein>
<keyword evidence="3" id="KW-1185">Reference proteome</keyword>
<feature type="region of interest" description="Disordered" evidence="1">
    <location>
        <begin position="42"/>
        <end position="70"/>
    </location>
</feature>
<accession>A0ABX1CBZ8</accession>
<sequence>MKDERRQSRECELRGPDPVCGCTHHLACHDPKEGRCYAMVKTKQTEQPKQPKLGARPQAEGKGEAASSIAEPRQCPCRRYAGPEPLATLYAPEITGETGSALPRGGE</sequence>
<feature type="region of interest" description="Disordered" evidence="1">
    <location>
        <begin position="88"/>
        <end position="107"/>
    </location>
</feature>
<evidence type="ECO:0000256" key="1">
    <source>
        <dbReference type="SAM" id="MobiDB-lite"/>
    </source>
</evidence>
<feature type="compositionally biased region" description="Low complexity" evidence="1">
    <location>
        <begin position="42"/>
        <end position="52"/>
    </location>
</feature>
<comment type="caution">
    <text evidence="2">The sequence shown here is derived from an EMBL/GenBank/DDBJ whole genome shotgun (WGS) entry which is preliminary data.</text>
</comment>
<reference evidence="2 3" key="1">
    <citation type="submission" date="2020-03" db="EMBL/GenBank/DDBJ databases">
        <title>Draft genome of Streptomyces sp. ventii, isolated from the Axial Seamount in the Pacific Ocean, and resequencing of the two type strains Streptomyces lonarensis strain NCL 716 and Streptomyces bohaiensis strain 11A07.</title>
        <authorList>
            <person name="Loughran R.M."/>
            <person name="Pfannmuller K.M."/>
            <person name="Wasson B.J."/>
            <person name="Deadmond M.C."/>
            <person name="Paddock B.E."/>
            <person name="Koyack M.J."/>
            <person name="Gallegos D.A."/>
            <person name="Mitchell E.A."/>
            <person name="Ushijima B."/>
            <person name="Saw J.H."/>
            <person name="Mcphail K.L."/>
            <person name="Videau P."/>
        </authorList>
    </citation>
    <scope>NUCLEOTIDE SEQUENCE [LARGE SCALE GENOMIC DNA]</scope>
    <source>
        <strain evidence="2 3">11A07</strain>
    </source>
</reference>
<proteinExistence type="predicted"/>
<dbReference type="EMBL" id="JAAVJC010000071">
    <property type="protein sequence ID" value="NJQ15433.1"/>
    <property type="molecule type" value="Genomic_DNA"/>
</dbReference>
<gene>
    <name evidence="2" type="ORF">HCN52_10845</name>
</gene>